<feature type="signal peptide" evidence="1">
    <location>
        <begin position="1"/>
        <end position="20"/>
    </location>
</feature>
<dbReference type="AlphaFoldDB" id="A0A2K1PX50"/>
<evidence type="ECO:0000313" key="4">
    <source>
        <dbReference type="Proteomes" id="UP000236220"/>
    </source>
</evidence>
<dbReference type="Gene3D" id="2.60.40.3140">
    <property type="match status" value="1"/>
</dbReference>
<keyword evidence="1" id="KW-0732">Signal</keyword>
<dbReference type="SUPFAM" id="SSF54001">
    <property type="entry name" value="Cysteine proteinases"/>
    <property type="match status" value="1"/>
</dbReference>
<name>A0A2K1PX50_9GAMM</name>
<sequence length="676" mass="75838">MGMKTLWCALLLVCAGAAPAETFKRGEYEFTTGPVPAFVQLRGPLPDAWPASAPGGDEGNWRTWRYDEQVDHRASRNDDYFEYIYQPRTQSNLGQAGRYQIEFNPDYQHLVIHAVALRRNGKWEDRLRPATITVARRESEFEQDIANGTVEALIVLDDIRVDDLVRISYTVQGGNPVLAGQESESIYLGWNSPMLDSWLRVLYPPRSDVAIHSEHTKVQADYRELADGREMEFHQHGTPAIQNEDDYPVWYQPYPYVQASQRRSWGDVVAWALPLYPSDRQLPADLQARITQWKTLPDPDARLAAALRAVQDEVRYFGVETGQNSHRPNAPGVTWSRRYGDCKDKAYLLSMILRQLDIRAEPALVSTVRGKRIGEFSPSGAVFNHVIVRVDIGGQAVWVDPTASLQGGMPRDTDLSAYGMALPIRSGQQGLESIAAPVTNRLAVNTSEHFVIQPDGSARLDITTEYRGGAADDMRSSVNRQRLDDLKRNYAEYYQKRYGQLDVLAAPVISDDLPGNVLKVNESYRIVHAIGNEGALKALQIYGEALSQPLKLPKTMSRSGPLYFARQGTYRHETRVTAPATWVAAFGGDTDEQKTKAFDYTRSVKTSGQEAHVVYEVKIDDRYVAADQGVAHVEALRKVRDDLSSTLRYRVPLQGEAADRDRRLKALLDDVSGAKK</sequence>
<dbReference type="Gene3D" id="3.10.620.30">
    <property type="match status" value="1"/>
</dbReference>
<evidence type="ECO:0000256" key="1">
    <source>
        <dbReference type="SAM" id="SignalP"/>
    </source>
</evidence>
<protein>
    <recommendedName>
        <fullName evidence="2">DUF3857 domain-containing protein</fullName>
    </recommendedName>
</protein>
<keyword evidence="4" id="KW-1185">Reference proteome</keyword>
<dbReference type="Proteomes" id="UP000236220">
    <property type="component" value="Unassembled WGS sequence"/>
</dbReference>
<feature type="chain" id="PRO_5014474336" description="DUF3857 domain-containing protein" evidence="1">
    <location>
        <begin position="21"/>
        <end position="676"/>
    </location>
</feature>
<dbReference type="InterPro" id="IPR024618">
    <property type="entry name" value="DUF3857"/>
</dbReference>
<dbReference type="InterPro" id="IPR038765">
    <property type="entry name" value="Papain-like_cys_pep_sf"/>
</dbReference>
<evidence type="ECO:0000259" key="2">
    <source>
        <dbReference type="Pfam" id="PF12969"/>
    </source>
</evidence>
<feature type="domain" description="DUF3857" evidence="2">
    <location>
        <begin position="80"/>
        <end position="225"/>
    </location>
</feature>
<dbReference type="EMBL" id="NPZB01000002">
    <property type="protein sequence ID" value="PNS07368.1"/>
    <property type="molecule type" value="Genomic_DNA"/>
</dbReference>
<dbReference type="RefSeq" id="WP_103075089.1">
    <property type="nucleotide sequence ID" value="NZ_NPZB01000002.1"/>
</dbReference>
<comment type="caution">
    <text evidence="3">The sequence shown here is derived from an EMBL/GenBank/DDBJ whole genome shotgun (WGS) entry which is preliminary data.</text>
</comment>
<reference evidence="3 4" key="1">
    <citation type="submission" date="2017-08" db="EMBL/GenBank/DDBJ databases">
        <title>Lysobacter sylvestris genome.</title>
        <authorList>
            <person name="Zhang D.-C."/>
            <person name="Albuquerque L."/>
            <person name="Franca L."/>
            <person name="Froufe H.J.C."/>
            <person name="Barroso C."/>
            <person name="Egas C."/>
            <person name="Da Costa M."/>
            <person name="Margesin R."/>
        </authorList>
    </citation>
    <scope>NUCLEOTIDE SEQUENCE [LARGE SCALE GENOMIC DNA]</scope>
    <source>
        <strain evidence="3 4">AM20-91</strain>
    </source>
</reference>
<accession>A0A2K1PX50</accession>
<organism evidence="3 4">
    <name type="scientific">Solilutibacter silvestris</name>
    <dbReference type="NCBI Taxonomy" id="1645665"/>
    <lineage>
        <taxon>Bacteria</taxon>
        <taxon>Pseudomonadati</taxon>
        <taxon>Pseudomonadota</taxon>
        <taxon>Gammaproteobacteria</taxon>
        <taxon>Lysobacterales</taxon>
        <taxon>Lysobacteraceae</taxon>
        <taxon>Solilutibacter</taxon>
    </lineage>
</organism>
<dbReference type="Pfam" id="PF12969">
    <property type="entry name" value="DUF3857"/>
    <property type="match status" value="1"/>
</dbReference>
<evidence type="ECO:0000313" key="3">
    <source>
        <dbReference type="EMBL" id="PNS07368.1"/>
    </source>
</evidence>
<dbReference type="OrthoDB" id="8595007at2"/>
<gene>
    <name evidence="3" type="ORF">Lysil_1544</name>
</gene>
<proteinExistence type="predicted"/>